<organism evidence="1 2">
    <name type="scientific">Peronosclerospora sorghi</name>
    <dbReference type="NCBI Taxonomy" id="230839"/>
    <lineage>
        <taxon>Eukaryota</taxon>
        <taxon>Sar</taxon>
        <taxon>Stramenopiles</taxon>
        <taxon>Oomycota</taxon>
        <taxon>Peronosporomycetes</taxon>
        <taxon>Peronosporales</taxon>
        <taxon>Peronosporaceae</taxon>
        <taxon>Peronosclerospora</taxon>
    </lineage>
</organism>
<proteinExistence type="predicted"/>
<keyword evidence="2" id="KW-1185">Reference proteome</keyword>
<sequence>MCEGEAVEKSVEIYDSMPKDLRESLRGVYLGATNMGHAKAEKEEHKLRGLEIFYKCKSRPSREEKPSFFLYNAPLLALLETNQFDKNAFACERDEKSGNGVRCDDVSESVRLMIPTMQYNKLLIRLDWNNALRLALELPERAPYWIFLKWMNIRAKNIIQDVPSYLMLPQNTYPPEAFYPKSQSTAR</sequence>
<name>A0ACC0WP33_9STRA</name>
<evidence type="ECO:0000313" key="2">
    <source>
        <dbReference type="Proteomes" id="UP001163321"/>
    </source>
</evidence>
<reference evidence="1 2" key="1">
    <citation type="journal article" date="2022" name="bioRxiv">
        <title>The genome of the oomycete Peronosclerospora sorghi, a cosmopolitan pathogen of maize and sorghum, is inflated with dispersed pseudogenes.</title>
        <authorList>
            <person name="Fletcher K."/>
            <person name="Martin F."/>
            <person name="Isakeit T."/>
            <person name="Cavanaugh K."/>
            <person name="Magill C."/>
            <person name="Michelmore R."/>
        </authorList>
    </citation>
    <scope>NUCLEOTIDE SEQUENCE [LARGE SCALE GENOMIC DNA]</scope>
    <source>
        <strain evidence="1">P6</strain>
    </source>
</reference>
<dbReference type="Proteomes" id="UP001163321">
    <property type="component" value="Chromosome 11"/>
</dbReference>
<accession>A0ACC0WP33</accession>
<evidence type="ECO:0000313" key="1">
    <source>
        <dbReference type="EMBL" id="KAI9919756.1"/>
    </source>
</evidence>
<comment type="caution">
    <text evidence="1">The sequence shown here is derived from an EMBL/GenBank/DDBJ whole genome shotgun (WGS) entry which is preliminary data.</text>
</comment>
<dbReference type="EMBL" id="CM047590">
    <property type="protein sequence ID" value="KAI9919756.1"/>
    <property type="molecule type" value="Genomic_DNA"/>
</dbReference>
<gene>
    <name evidence="1" type="ORF">PsorP6_017557</name>
</gene>
<protein>
    <submittedName>
        <fullName evidence="1">Uncharacterized protein</fullName>
    </submittedName>
</protein>